<proteinExistence type="predicted"/>
<dbReference type="Proteomes" id="UP000199199">
    <property type="component" value="Unassembled WGS sequence"/>
</dbReference>
<dbReference type="InterPro" id="IPR055768">
    <property type="entry name" value="DUF7344"/>
</dbReference>
<evidence type="ECO:0000259" key="1">
    <source>
        <dbReference type="Pfam" id="PF24035"/>
    </source>
</evidence>
<name>A0A1I6PVT6_9EURY</name>
<keyword evidence="3" id="KW-1185">Reference proteome</keyword>
<evidence type="ECO:0000313" key="3">
    <source>
        <dbReference type="Proteomes" id="UP000199199"/>
    </source>
</evidence>
<organism evidence="2 3">
    <name type="scientific">Halostagnicola kamekurae</name>
    <dbReference type="NCBI Taxonomy" id="619731"/>
    <lineage>
        <taxon>Archaea</taxon>
        <taxon>Methanobacteriati</taxon>
        <taxon>Methanobacteriota</taxon>
        <taxon>Stenosarchaea group</taxon>
        <taxon>Halobacteria</taxon>
        <taxon>Halobacteriales</taxon>
        <taxon>Natrialbaceae</taxon>
        <taxon>Halostagnicola</taxon>
    </lineage>
</organism>
<dbReference type="RefSeq" id="WP_092901881.1">
    <property type="nucleotide sequence ID" value="NZ_FOZS01000001.1"/>
</dbReference>
<dbReference type="AlphaFoldDB" id="A0A1I6PVT6"/>
<gene>
    <name evidence="2" type="ORF">SAMN04488556_0819</name>
</gene>
<reference evidence="3" key="1">
    <citation type="submission" date="2016-10" db="EMBL/GenBank/DDBJ databases">
        <authorList>
            <person name="Varghese N."/>
            <person name="Submissions S."/>
        </authorList>
    </citation>
    <scope>NUCLEOTIDE SEQUENCE [LARGE SCALE GENOMIC DNA]</scope>
    <source>
        <strain evidence="3">DSM 22427</strain>
    </source>
</reference>
<sequence length="119" mass="13285">MNGDSSAFDSALDLCQHQHRRIVLGTLAEEQRSLTVNDLTKVVLKYNHQTPITEASTDVLAEIRLSLYHVHLPKLAADGLITYDSERQLVEPTEQFDQVQPTLSTILDADPSLETPMTL</sequence>
<protein>
    <recommendedName>
        <fullName evidence="1">DUF7344 domain-containing protein</fullName>
    </recommendedName>
</protein>
<accession>A0A1I6PVT6</accession>
<dbReference type="EMBL" id="FOZS01000001">
    <property type="protein sequence ID" value="SFS44361.1"/>
    <property type="molecule type" value="Genomic_DNA"/>
</dbReference>
<dbReference type="Pfam" id="PF24035">
    <property type="entry name" value="DUF7344"/>
    <property type="match status" value="1"/>
</dbReference>
<evidence type="ECO:0000313" key="2">
    <source>
        <dbReference type="EMBL" id="SFS44361.1"/>
    </source>
</evidence>
<dbReference type="OrthoDB" id="247722at2157"/>
<feature type="domain" description="DUF7344" evidence="1">
    <location>
        <begin position="13"/>
        <end position="91"/>
    </location>
</feature>